<feature type="compositionally biased region" description="Acidic residues" evidence="3">
    <location>
        <begin position="59"/>
        <end position="87"/>
    </location>
</feature>
<dbReference type="GO" id="GO:0003899">
    <property type="term" value="F:DNA-directed RNA polymerase activity"/>
    <property type="evidence" value="ECO:0007669"/>
    <property type="project" value="InterPro"/>
</dbReference>
<dbReference type="PANTHER" id="PTHR47227">
    <property type="entry name" value="DNA-DIRECTED RNA POLYMERASE SUBUNIT K"/>
    <property type="match status" value="1"/>
</dbReference>
<dbReference type="GO" id="GO:0042797">
    <property type="term" value="P:tRNA transcription by RNA polymerase III"/>
    <property type="evidence" value="ECO:0007669"/>
    <property type="project" value="TreeGrafter"/>
</dbReference>
<dbReference type="InterPro" id="IPR006110">
    <property type="entry name" value="Pol_omega/Rpo6/RPB6"/>
</dbReference>
<dbReference type="SUPFAM" id="SSF63562">
    <property type="entry name" value="RPB6/omega subunit-like"/>
    <property type="match status" value="1"/>
</dbReference>
<dbReference type="Gene3D" id="3.90.940.10">
    <property type="match status" value="1"/>
</dbReference>
<dbReference type="GO" id="GO:0006360">
    <property type="term" value="P:transcription by RNA polymerase I"/>
    <property type="evidence" value="ECO:0007669"/>
    <property type="project" value="TreeGrafter"/>
</dbReference>
<feature type="compositionally biased region" description="Acidic residues" evidence="3">
    <location>
        <begin position="15"/>
        <end position="28"/>
    </location>
</feature>
<dbReference type="GO" id="GO:0003677">
    <property type="term" value="F:DNA binding"/>
    <property type="evidence" value="ECO:0007669"/>
    <property type="project" value="InterPro"/>
</dbReference>
<dbReference type="PANTHER" id="PTHR47227:SF5">
    <property type="entry name" value="DNA-DIRECTED RNA POLYMERASES I, II, AND III SUBUNIT RPABC2"/>
    <property type="match status" value="1"/>
</dbReference>
<feature type="region of interest" description="Disordered" evidence="3">
    <location>
        <begin position="1"/>
        <end position="35"/>
    </location>
</feature>
<proteinExistence type="predicted"/>
<evidence type="ECO:0000313" key="4">
    <source>
        <dbReference type="EMBL" id="QHS84579.1"/>
    </source>
</evidence>
<feature type="region of interest" description="Disordered" evidence="3">
    <location>
        <begin position="52"/>
        <end position="87"/>
    </location>
</feature>
<dbReference type="InterPro" id="IPR036161">
    <property type="entry name" value="RPB6/omega-like_sf"/>
</dbReference>
<dbReference type="GO" id="GO:0006366">
    <property type="term" value="P:transcription by RNA polymerase II"/>
    <property type="evidence" value="ECO:0007669"/>
    <property type="project" value="TreeGrafter"/>
</dbReference>
<organism evidence="4">
    <name type="scientific">viral metagenome</name>
    <dbReference type="NCBI Taxonomy" id="1070528"/>
    <lineage>
        <taxon>unclassified sequences</taxon>
        <taxon>metagenomes</taxon>
        <taxon>organismal metagenomes</taxon>
    </lineage>
</organism>
<keyword evidence="2" id="KW-0804">Transcription</keyword>
<sequence length="254" mass="29590">MSDFEDSGSEKEDIEKDEDIEKEDDVEKDDLLVKDQKNKLNKLSNKISKKLTQGYSTEIDLDEKDYDDEDDDDEDDDDDDDDDDSDFDIEKELDNELTSKNSVNTDYLESNLKTSNISPINSDIESDDEDYLQKFDSDLREEYIKKNHPECFIKNSTEVELLTKITRDKNGVIIDDNHKTIPFLTKYEKTRILGQRTKQINSGDEPYIDVPNNIIDGYLIAQLELKEKKIPVIIRRPLPNGESEYWKLSDLEQL</sequence>
<evidence type="ECO:0000256" key="1">
    <source>
        <dbReference type="ARBA" id="ARBA00022478"/>
    </source>
</evidence>
<reference evidence="4" key="1">
    <citation type="journal article" date="2020" name="Nature">
        <title>Giant virus diversity and host interactions through global metagenomics.</title>
        <authorList>
            <person name="Schulz F."/>
            <person name="Roux S."/>
            <person name="Paez-Espino D."/>
            <person name="Jungbluth S."/>
            <person name="Walsh D.A."/>
            <person name="Denef V.J."/>
            <person name="McMahon K.D."/>
            <person name="Konstantinidis K.T."/>
            <person name="Eloe-Fadrosh E.A."/>
            <person name="Kyrpides N.C."/>
            <person name="Woyke T."/>
        </authorList>
    </citation>
    <scope>NUCLEOTIDE SEQUENCE</scope>
    <source>
        <strain evidence="4">GVMAG-S-ERX556022-25</strain>
    </source>
</reference>
<name>A0A6C0AX97_9ZZZZ</name>
<accession>A0A6C0AX97</accession>
<dbReference type="AlphaFoldDB" id="A0A6C0AX97"/>
<keyword evidence="1" id="KW-0240">DNA-directed RNA polymerase</keyword>
<dbReference type="EMBL" id="MN738809">
    <property type="protein sequence ID" value="QHS84579.1"/>
    <property type="molecule type" value="Genomic_DNA"/>
</dbReference>
<evidence type="ECO:0000256" key="2">
    <source>
        <dbReference type="ARBA" id="ARBA00023163"/>
    </source>
</evidence>
<dbReference type="GO" id="GO:0005736">
    <property type="term" value="C:RNA polymerase I complex"/>
    <property type="evidence" value="ECO:0007669"/>
    <property type="project" value="TreeGrafter"/>
</dbReference>
<evidence type="ECO:0008006" key="5">
    <source>
        <dbReference type="Google" id="ProtNLM"/>
    </source>
</evidence>
<evidence type="ECO:0000256" key="3">
    <source>
        <dbReference type="SAM" id="MobiDB-lite"/>
    </source>
</evidence>
<dbReference type="Pfam" id="PF01192">
    <property type="entry name" value="RNA_pol_Rpb6"/>
    <property type="match status" value="1"/>
</dbReference>
<dbReference type="GO" id="GO:0005666">
    <property type="term" value="C:RNA polymerase III complex"/>
    <property type="evidence" value="ECO:0007669"/>
    <property type="project" value="TreeGrafter"/>
</dbReference>
<protein>
    <recommendedName>
        <fullName evidence="5">DNA-directed RNA polymerase</fullName>
    </recommendedName>
</protein>
<dbReference type="GO" id="GO:0005665">
    <property type="term" value="C:RNA polymerase II, core complex"/>
    <property type="evidence" value="ECO:0007669"/>
    <property type="project" value="TreeGrafter"/>
</dbReference>